<name>A0A2N9J570_FAGSY</name>
<proteinExistence type="predicted"/>
<dbReference type="AlphaFoldDB" id="A0A2N9J570"/>
<reference evidence="1" key="1">
    <citation type="submission" date="2018-02" db="EMBL/GenBank/DDBJ databases">
        <authorList>
            <person name="Cohen D.B."/>
            <person name="Kent A.D."/>
        </authorList>
    </citation>
    <scope>NUCLEOTIDE SEQUENCE</scope>
</reference>
<accession>A0A2N9J570</accession>
<sequence length="152" mass="17338">MWGRQGQLFVKRIVIHQGLMWWTTRAMAAISKNDFEDYAKANTEDVSKLKVHFLMRDGKKKLLYVVAELTRERKEALTDLEKVKGELAAKDEDVKATVNARDRALNEVKHLATELFKDIDCTIFKPYDDDNSIMEEAANGKADGQLADDATF</sequence>
<organism evidence="1">
    <name type="scientific">Fagus sylvatica</name>
    <name type="common">Beechnut</name>
    <dbReference type="NCBI Taxonomy" id="28930"/>
    <lineage>
        <taxon>Eukaryota</taxon>
        <taxon>Viridiplantae</taxon>
        <taxon>Streptophyta</taxon>
        <taxon>Embryophyta</taxon>
        <taxon>Tracheophyta</taxon>
        <taxon>Spermatophyta</taxon>
        <taxon>Magnoliopsida</taxon>
        <taxon>eudicotyledons</taxon>
        <taxon>Gunneridae</taxon>
        <taxon>Pentapetalae</taxon>
        <taxon>rosids</taxon>
        <taxon>fabids</taxon>
        <taxon>Fagales</taxon>
        <taxon>Fagaceae</taxon>
        <taxon>Fagus</taxon>
    </lineage>
</organism>
<protein>
    <submittedName>
        <fullName evidence="1">Uncharacterized protein</fullName>
    </submittedName>
</protein>
<dbReference type="EMBL" id="OIVN01006370">
    <property type="protein sequence ID" value="SPD31633.1"/>
    <property type="molecule type" value="Genomic_DNA"/>
</dbReference>
<gene>
    <name evidence="1" type="ORF">FSB_LOCUS59515</name>
</gene>
<evidence type="ECO:0000313" key="1">
    <source>
        <dbReference type="EMBL" id="SPD31633.1"/>
    </source>
</evidence>